<dbReference type="PROSITE" id="PS01129">
    <property type="entry name" value="PSI_RLU"/>
    <property type="match status" value="1"/>
</dbReference>
<organism evidence="7 8">
    <name type="scientific">Youngiibacter multivorans</name>
    <dbReference type="NCBI Taxonomy" id="937251"/>
    <lineage>
        <taxon>Bacteria</taxon>
        <taxon>Bacillati</taxon>
        <taxon>Bacillota</taxon>
        <taxon>Clostridia</taxon>
        <taxon>Eubacteriales</taxon>
        <taxon>Clostridiaceae</taxon>
        <taxon>Youngiibacter</taxon>
    </lineage>
</organism>
<dbReference type="Pfam" id="PF01479">
    <property type="entry name" value="S4"/>
    <property type="match status" value="1"/>
</dbReference>
<dbReference type="InterPro" id="IPR006225">
    <property type="entry name" value="PsdUridine_synth_RluC/D"/>
</dbReference>
<evidence type="ECO:0000313" key="8">
    <source>
        <dbReference type="Proteomes" id="UP001519271"/>
    </source>
</evidence>
<feature type="domain" description="RNA-binding S4" evidence="6">
    <location>
        <begin position="15"/>
        <end position="79"/>
    </location>
</feature>
<dbReference type="PANTHER" id="PTHR21600">
    <property type="entry name" value="MITOCHONDRIAL RNA PSEUDOURIDINE SYNTHASE"/>
    <property type="match status" value="1"/>
</dbReference>
<dbReference type="CDD" id="cd02869">
    <property type="entry name" value="PseudoU_synth_RluA_like"/>
    <property type="match status" value="1"/>
</dbReference>
<dbReference type="Gene3D" id="3.10.290.10">
    <property type="entry name" value="RNA-binding S4 domain"/>
    <property type="match status" value="1"/>
</dbReference>
<comment type="function">
    <text evidence="5">Responsible for synthesis of pseudouridine from uracil.</text>
</comment>
<keyword evidence="8" id="KW-1185">Reference proteome</keyword>
<dbReference type="InterPro" id="IPR036986">
    <property type="entry name" value="S4_RNA-bd_sf"/>
</dbReference>
<proteinExistence type="inferred from homology"/>
<dbReference type="InterPro" id="IPR006145">
    <property type="entry name" value="PsdUridine_synth_RsuA/RluA"/>
</dbReference>
<dbReference type="InterPro" id="IPR020103">
    <property type="entry name" value="PsdUridine_synth_cat_dom_sf"/>
</dbReference>
<keyword evidence="3 5" id="KW-0413">Isomerase</keyword>
<comment type="catalytic activity">
    <reaction evidence="1 5">
        <text>a uridine in RNA = a pseudouridine in RNA</text>
        <dbReference type="Rhea" id="RHEA:48348"/>
        <dbReference type="Rhea" id="RHEA-COMP:12068"/>
        <dbReference type="Rhea" id="RHEA-COMP:12069"/>
        <dbReference type="ChEBI" id="CHEBI:65314"/>
        <dbReference type="ChEBI" id="CHEBI:65315"/>
    </reaction>
</comment>
<evidence type="ECO:0000256" key="4">
    <source>
        <dbReference type="PROSITE-ProRule" id="PRU00182"/>
    </source>
</evidence>
<keyword evidence="4" id="KW-0694">RNA-binding</keyword>
<dbReference type="GO" id="GO:0160140">
    <property type="term" value="F:23S rRNA pseudouridine(1911/1915/1917) synthase activity"/>
    <property type="evidence" value="ECO:0007669"/>
    <property type="project" value="UniProtKB-EC"/>
</dbReference>
<evidence type="ECO:0000256" key="1">
    <source>
        <dbReference type="ARBA" id="ARBA00000073"/>
    </source>
</evidence>
<accession>A0ABS4G211</accession>
<dbReference type="EC" id="5.4.99.-" evidence="5"/>
<protein>
    <recommendedName>
        <fullName evidence="5">Pseudouridine synthase</fullName>
        <ecNumber evidence="5">5.4.99.-</ecNumber>
    </recommendedName>
</protein>
<dbReference type="NCBIfam" id="TIGR00005">
    <property type="entry name" value="rluA_subfam"/>
    <property type="match status" value="1"/>
</dbReference>
<dbReference type="RefSeq" id="WP_245250521.1">
    <property type="nucleotide sequence ID" value="NZ_JAGGKC010000006.1"/>
</dbReference>
<dbReference type="SMART" id="SM00363">
    <property type="entry name" value="S4"/>
    <property type="match status" value="1"/>
</dbReference>
<gene>
    <name evidence="7" type="ORF">J2Z34_001059</name>
</gene>
<reference evidence="7 8" key="1">
    <citation type="submission" date="2021-03" db="EMBL/GenBank/DDBJ databases">
        <title>Genomic Encyclopedia of Type Strains, Phase IV (KMG-IV): sequencing the most valuable type-strain genomes for metagenomic binning, comparative biology and taxonomic classification.</title>
        <authorList>
            <person name="Goeker M."/>
        </authorList>
    </citation>
    <scope>NUCLEOTIDE SEQUENCE [LARGE SCALE GENOMIC DNA]</scope>
    <source>
        <strain evidence="7 8">DSM 6139</strain>
    </source>
</reference>
<evidence type="ECO:0000256" key="2">
    <source>
        <dbReference type="ARBA" id="ARBA00010876"/>
    </source>
</evidence>
<evidence type="ECO:0000256" key="5">
    <source>
        <dbReference type="RuleBase" id="RU362028"/>
    </source>
</evidence>
<dbReference type="CDD" id="cd00165">
    <property type="entry name" value="S4"/>
    <property type="match status" value="1"/>
</dbReference>
<dbReference type="Pfam" id="PF00849">
    <property type="entry name" value="PseudoU_synth_2"/>
    <property type="match status" value="1"/>
</dbReference>
<dbReference type="PROSITE" id="PS50889">
    <property type="entry name" value="S4"/>
    <property type="match status" value="1"/>
</dbReference>
<evidence type="ECO:0000256" key="3">
    <source>
        <dbReference type="ARBA" id="ARBA00023235"/>
    </source>
</evidence>
<dbReference type="Gene3D" id="3.30.2350.10">
    <property type="entry name" value="Pseudouridine synthase"/>
    <property type="match status" value="1"/>
</dbReference>
<dbReference type="PANTHER" id="PTHR21600:SF44">
    <property type="entry name" value="RIBOSOMAL LARGE SUBUNIT PSEUDOURIDINE SYNTHASE D"/>
    <property type="match status" value="1"/>
</dbReference>
<dbReference type="SUPFAM" id="SSF55174">
    <property type="entry name" value="Alpha-L RNA-binding motif"/>
    <property type="match status" value="1"/>
</dbReference>
<evidence type="ECO:0000313" key="7">
    <source>
        <dbReference type="EMBL" id="MBP1918583.1"/>
    </source>
</evidence>
<name>A0ABS4G211_9CLOT</name>
<evidence type="ECO:0000259" key="6">
    <source>
        <dbReference type="SMART" id="SM00363"/>
    </source>
</evidence>
<comment type="caution">
    <text evidence="7">The sequence shown here is derived from an EMBL/GenBank/DDBJ whole genome shotgun (WGS) entry which is preliminary data.</text>
</comment>
<comment type="similarity">
    <text evidence="2 5">Belongs to the pseudouridine synthase RluA family.</text>
</comment>
<dbReference type="EMBL" id="JAGGKC010000006">
    <property type="protein sequence ID" value="MBP1918583.1"/>
    <property type="molecule type" value="Genomic_DNA"/>
</dbReference>
<dbReference type="InterPro" id="IPR050188">
    <property type="entry name" value="RluA_PseudoU_synthase"/>
</dbReference>
<dbReference type="SUPFAM" id="SSF55120">
    <property type="entry name" value="Pseudouridine synthase"/>
    <property type="match status" value="1"/>
</dbReference>
<dbReference type="InterPro" id="IPR002942">
    <property type="entry name" value="S4_RNA-bd"/>
</dbReference>
<dbReference type="Proteomes" id="UP001519271">
    <property type="component" value="Unassembled WGS sequence"/>
</dbReference>
<sequence>MEELQFLTKDEDNGKRLDVFMTEVLKDLSRSYVQKLLDDGLITVDDKDRKASYRLKGTETILVSLPELDTLEVVPKDLPIDVVYEDQDLLVVDKAKGMVVHPAVGNYTDTLVNALLFHISDLSGINGVLRPGIVHRIDKDTTGLLVVAKSDKAHQLLSEQLKDHSMDREYIALCHGSFRNDEGTVDAPMARSKKDRLKMGIDKDGKRAVTHWKVIARYKGCTLLRVRLETGRTHQIRVHMASVGHPLVGDFVYGTKKDRTKGQMLHAAKLGFYVPGGKRLLFWRPVHDEFREYLKNLKRQGGAI</sequence>
<dbReference type="InterPro" id="IPR006224">
    <property type="entry name" value="PsdUridine_synth_RluA-like_CS"/>
</dbReference>